<dbReference type="SUPFAM" id="SSF88659">
    <property type="entry name" value="Sigma3 and sigma4 domains of RNA polymerase sigma factors"/>
    <property type="match status" value="2"/>
</dbReference>
<dbReference type="Gene3D" id="1.20.120.1810">
    <property type="match status" value="1"/>
</dbReference>
<dbReference type="InterPro" id="IPR007624">
    <property type="entry name" value="RNA_pol_sigma70_r3"/>
</dbReference>
<dbReference type="InterPro" id="IPR013324">
    <property type="entry name" value="RNA_pol_sigma_r3/r4-like"/>
</dbReference>
<feature type="compositionally biased region" description="Polar residues" evidence="5">
    <location>
        <begin position="1"/>
        <end position="15"/>
    </location>
</feature>
<proteinExistence type="predicted"/>
<evidence type="ECO:0000256" key="1">
    <source>
        <dbReference type="ARBA" id="ARBA00023015"/>
    </source>
</evidence>
<keyword evidence="4" id="KW-0804">Transcription</keyword>
<dbReference type="InterPro" id="IPR007630">
    <property type="entry name" value="RNA_pol_sigma70_r4"/>
</dbReference>
<dbReference type="Proteomes" id="UP000654947">
    <property type="component" value="Unassembled WGS sequence"/>
</dbReference>
<dbReference type="RefSeq" id="WP_017576498.1">
    <property type="nucleotide sequence ID" value="NZ_BMXL01000028.1"/>
</dbReference>
<dbReference type="PANTHER" id="PTHR30385">
    <property type="entry name" value="SIGMA FACTOR F FLAGELLAR"/>
    <property type="match status" value="1"/>
</dbReference>
<dbReference type="GO" id="GO:0016987">
    <property type="term" value="F:sigma factor activity"/>
    <property type="evidence" value="ECO:0007669"/>
    <property type="project" value="UniProtKB-KW"/>
</dbReference>
<evidence type="ECO:0000259" key="8">
    <source>
        <dbReference type="Pfam" id="PF04545"/>
    </source>
</evidence>
<evidence type="ECO:0000313" key="10">
    <source>
        <dbReference type="Proteomes" id="UP000654947"/>
    </source>
</evidence>
<dbReference type="NCBIfam" id="TIGR02937">
    <property type="entry name" value="sigma70-ECF"/>
    <property type="match status" value="1"/>
</dbReference>
<evidence type="ECO:0000259" key="7">
    <source>
        <dbReference type="Pfam" id="PF04542"/>
    </source>
</evidence>
<sequence>MQNTTTAPRTQNRNLVPQPRKPVERREAENLLEALSEVKSDSSTACELRTRIEQIVRPVVAKEASRFRNRGVDSEELFQVACLGLMKAIRGYDPTRGVRFVSYLLPVVSGEIKRHFRDHEWSVNVPRHWREKRSELNKFVMEFTQNHAREPRRDEIAEHFGLSEAQTSEFLNAAASYSAISLETPWGTAEEGTAGTLAGTISQLDKDLESVVDRQTLRAAINRLPQRERHAIALSFFGELPQTVIAEHLGCSQMQVSRILSSAVSQLRKEFFVRE</sequence>
<protein>
    <submittedName>
        <fullName evidence="9">Uncharacterized protein</fullName>
    </submittedName>
</protein>
<comment type="caution">
    <text evidence="9">The sequence shown here is derived from an EMBL/GenBank/DDBJ whole genome shotgun (WGS) entry which is preliminary data.</text>
</comment>
<keyword evidence="1" id="KW-0805">Transcription regulation</keyword>
<feature type="domain" description="RNA polymerase sigma-70 region 3" evidence="6">
    <location>
        <begin position="131"/>
        <end position="197"/>
    </location>
</feature>
<keyword evidence="2" id="KW-0731">Sigma factor</keyword>
<reference evidence="9 10" key="1">
    <citation type="journal article" date="2014" name="Int. J. Syst. Evol. Microbiol.">
        <title>Complete genome sequence of Corynebacterium casei LMG S-19264T (=DSM 44701T), isolated from a smear-ripened cheese.</title>
        <authorList>
            <consortium name="US DOE Joint Genome Institute (JGI-PGF)"/>
            <person name="Walter F."/>
            <person name="Albersmeier A."/>
            <person name="Kalinowski J."/>
            <person name="Ruckert C."/>
        </authorList>
    </citation>
    <scope>NUCLEOTIDE SEQUENCE [LARGE SCALE GENOMIC DNA]</scope>
    <source>
        <strain evidence="9 10">KCTC 19473</strain>
    </source>
</reference>
<dbReference type="SUPFAM" id="SSF88946">
    <property type="entry name" value="Sigma2 domain of RNA polymerase sigma factors"/>
    <property type="match status" value="1"/>
</dbReference>
<feature type="domain" description="RNA polymerase sigma-70 region 4" evidence="8">
    <location>
        <begin position="220"/>
        <end position="269"/>
    </location>
</feature>
<dbReference type="AlphaFoldDB" id="A0A919CKN6"/>
<evidence type="ECO:0000256" key="3">
    <source>
        <dbReference type="ARBA" id="ARBA00023125"/>
    </source>
</evidence>
<dbReference type="CDD" id="cd06171">
    <property type="entry name" value="Sigma70_r4"/>
    <property type="match status" value="1"/>
</dbReference>
<dbReference type="Pfam" id="PF04539">
    <property type="entry name" value="Sigma70_r3"/>
    <property type="match status" value="1"/>
</dbReference>
<feature type="domain" description="RNA polymerase sigma-70 region 2" evidence="7">
    <location>
        <begin position="57"/>
        <end position="121"/>
    </location>
</feature>
<evidence type="ECO:0000259" key="6">
    <source>
        <dbReference type="Pfam" id="PF04539"/>
    </source>
</evidence>
<keyword evidence="10" id="KW-1185">Reference proteome</keyword>
<dbReference type="PANTHER" id="PTHR30385:SF4">
    <property type="entry name" value="RNA POLYMERASE SIGMA-E FACTOR"/>
    <property type="match status" value="1"/>
</dbReference>
<evidence type="ECO:0000313" key="9">
    <source>
        <dbReference type="EMBL" id="GHD33748.1"/>
    </source>
</evidence>
<dbReference type="InterPro" id="IPR014284">
    <property type="entry name" value="RNA_pol_sigma-70_dom"/>
</dbReference>
<gene>
    <name evidence="9" type="ORF">GCM10007147_38710</name>
</gene>
<feature type="region of interest" description="Disordered" evidence="5">
    <location>
        <begin position="1"/>
        <end position="23"/>
    </location>
</feature>
<dbReference type="InterPro" id="IPR013325">
    <property type="entry name" value="RNA_pol_sigma_r2"/>
</dbReference>
<name>A0A919CKN6_9ACTN</name>
<dbReference type="EMBL" id="BMXL01000028">
    <property type="protein sequence ID" value="GHD33748.1"/>
    <property type="molecule type" value="Genomic_DNA"/>
</dbReference>
<evidence type="ECO:0000256" key="5">
    <source>
        <dbReference type="SAM" id="MobiDB-lite"/>
    </source>
</evidence>
<dbReference type="GO" id="GO:0003677">
    <property type="term" value="F:DNA binding"/>
    <property type="evidence" value="ECO:0007669"/>
    <property type="project" value="UniProtKB-KW"/>
</dbReference>
<dbReference type="Pfam" id="PF04542">
    <property type="entry name" value="Sigma70_r2"/>
    <property type="match status" value="1"/>
</dbReference>
<dbReference type="GO" id="GO:0006352">
    <property type="term" value="P:DNA-templated transcription initiation"/>
    <property type="evidence" value="ECO:0007669"/>
    <property type="project" value="InterPro"/>
</dbReference>
<keyword evidence="3" id="KW-0238">DNA-binding</keyword>
<dbReference type="Pfam" id="PF04545">
    <property type="entry name" value="Sigma70_r4"/>
    <property type="match status" value="1"/>
</dbReference>
<accession>A0A919CKN6</accession>
<evidence type="ECO:0000256" key="2">
    <source>
        <dbReference type="ARBA" id="ARBA00023082"/>
    </source>
</evidence>
<organism evidence="9 10">
    <name type="scientific">Nocardiopsis kunsanensis</name>
    <dbReference type="NCBI Taxonomy" id="141693"/>
    <lineage>
        <taxon>Bacteria</taxon>
        <taxon>Bacillati</taxon>
        <taxon>Actinomycetota</taxon>
        <taxon>Actinomycetes</taxon>
        <taxon>Streptosporangiales</taxon>
        <taxon>Nocardiopsidaceae</taxon>
        <taxon>Nocardiopsis</taxon>
    </lineage>
</organism>
<evidence type="ECO:0000256" key="4">
    <source>
        <dbReference type="ARBA" id="ARBA00023163"/>
    </source>
</evidence>
<dbReference type="InterPro" id="IPR007627">
    <property type="entry name" value="RNA_pol_sigma70_r2"/>
</dbReference>
<dbReference type="Gene3D" id="1.20.140.160">
    <property type="match status" value="1"/>
</dbReference>